<keyword evidence="3" id="KW-1185">Reference proteome</keyword>
<accession>A0A852TQ79</accession>
<feature type="region of interest" description="Disordered" evidence="1">
    <location>
        <begin position="141"/>
        <end position="162"/>
    </location>
</feature>
<dbReference type="EMBL" id="JACCCC010000001">
    <property type="protein sequence ID" value="NYE44982.1"/>
    <property type="molecule type" value="Genomic_DNA"/>
</dbReference>
<proteinExistence type="predicted"/>
<protein>
    <submittedName>
        <fullName evidence="2">Uncharacterized protein</fullName>
    </submittedName>
</protein>
<gene>
    <name evidence="2" type="ORF">HDA32_000102</name>
</gene>
<name>A0A852TQ79_9ACTN</name>
<dbReference type="Proteomes" id="UP000589036">
    <property type="component" value="Unassembled WGS sequence"/>
</dbReference>
<organism evidence="2 3">
    <name type="scientific">Spinactinospora alkalitolerans</name>
    <dbReference type="NCBI Taxonomy" id="687207"/>
    <lineage>
        <taxon>Bacteria</taxon>
        <taxon>Bacillati</taxon>
        <taxon>Actinomycetota</taxon>
        <taxon>Actinomycetes</taxon>
        <taxon>Streptosporangiales</taxon>
        <taxon>Nocardiopsidaceae</taxon>
        <taxon>Spinactinospora</taxon>
    </lineage>
</organism>
<dbReference type="RefSeq" id="WP_179641285.1">
    <property type="nucleotide sequence ID" value="NZ_BAAAYY010000005.1"/>
</dbReference>
<feature type="region of interest" description="Disordered" evidence="1">
    <location>
        <begin position="38"/>
        <end position="65"/>
    </location>
</feature>
<sequence>MMALLRSRTTMFVLVGVVTIGLVATMAVGLFNAMSAPTPPAGEQAEPPPPAPDMASLGQPPDGVEYTDLGEQCNAAECYRPVAVTAEDLDAEGAIEAVYGHLLDQGWGRLLPQGEDDPDEVPLAESALADGSVMVQGSTQPYTEESTAGLVLAHSTAPTPAS</sequence>
<evidence type="ECO:0000256" key="1">
    <source>
        <dbReference type="SAM" id="MobiDB-lite"/>
    </source>
</evidence>
<evidence type="ECO:0000313" key="2">
    <source>
        <dbReference type="EMBL" id="NYE44982.1"/>
    </source>
</evidence>
<evidence type="ECO:0000313" key="3">
    <source>
        <dbReference type="Proteomes" id="UP000589036"/>
    </source>
</evidence>
<dbReference type="AlphaFoldDB" id="A0A852TQ79"/>
<comment type="caution">
    <text evidence="2">The sequence shown here is derived from an EMBL/GenBank/DDBJ whole genome shotgun (WGS) entry which is preliminary data.</text>
</comment>
<reference evidence="2 3" key="1">
    <citation type="submission" date="2020-07" db="EMBL/GenBank/DDBJ databases">
        <title>Sequencing the genomes of 1000 actinobacteria strains.</title>
        <authorList>
            <person name="Klenk H.-P."/>
        </authorList>
    </citation>
    <scope>NUCLEOTIDE SEQUENCE [LARGE SCALE GENOMIC DNA]</scope>
    <source>
        <strain evidence="2 3">CXB654</strain>
    </source>
</reference>